<dbReference type="AlphaFoldDB" id="A0A0F5J9A5"/>
<name>A0A0F5J9A5_9BACT</name>
<dbReference type="HOGENOM" id="CLU_214446_0_0_10"/>
<keyword evidence="1" id="KW-1133">Transmembrane helix</keyword>
<evidence type="ECO:0000313" key="3">
    <source>
        <dbReference type="Proteomes" id="UP000033035"/>
    </source>
</evidence>
<evidence type="ECO:0000256" key="1">
    <source>
        <dbReference type="SAM" id="Phobius"/>
    </source>
</evidence>
<sequence length="46" mass="5285">MKKKNLWLVIGVIIAIILLMVWLFVGTTLEEVTNPETDPMMIEQNV</sequence>
<keyword evidence="3" id="KW-1185">Reference proteome</keyword>
<proteinExistence type="predicted"/>
<feature type="transmembrane region" description="Helical" evidence="1">
    <location>
        <begin position="7"/>
        <end position="25"/>
    </location>
</feature>
<organism evidence="2 3">
    <name type="scientific">Parabacteroides gordonii MS-1 = DSM 23371</name>
    <dbReference type="NCBI Taxonomy" id="1203610"/>
    <lineage>
        <taxon>Bacteria</taxon>
        <taxon>Pseudomonadati</taxon>
        <taxon>Bacteroidota</taxon>
        <taxon>Bacteroidia</taxon>
        <taxon>Bacteroidales</taxon>
        <taxon>Tannerellaceae</taxon>
        <taxon>Parabacteroides</taxon>
    </lineage>
</organism>
<accession>A0A0F5J9A5</accession>
<keyword evidence="1" id="KW-0472">Membrane</keyword>
<reference evidence="2 3" key="1">
    <citation type="submission" date="2013-04" db="EMBL/GenBank/DDBJ databases">
        <title>The Genome Sequence of Parabacteroides gordonii DSM 23371.</title>
        <authorList>
            <consortium name="The Broad Institute Genomics Platform"/>
            <person name="Earl A."/>
            <person name="Ward D."/>
            <person name="Feldgarden M."/>
            <person name="Gevers D."/>
            <person name="Martens E."/>
            <person name="Sakamoto M."/>
            <person name="Benno Y."/>
            <person name="Suzuki N."/>
            <person name="Matsunaga N."/>
            <person name="Koshihara K."/>
            <person name="Seki M."/>
            <person name="Komiya H."/>
            <person name="Walker B."/>
            <person name="Young S."/>
            <person name="Zeng Q."/>
            <person name="Gargeya S."/>
            <person name="Fitzgerald M."/>
            <person name="Haas B."/>
            <person name="Abouelleil A."/>
            <person name="Allen A.W."/>
            <person name="Alvarado L."/>
            <person name="Arachchi H.M."/>
            <person name="Berlin A.M."/>
            <person name="Chapman S.B."/>
            <person name="Gainer-Dewar J."/>
            <person name="Goldberg J."/>
            <person name="Griggs A."/>
            <person name="Gujja S."/>
            <person name="Hansen M."/>
            <person name="Howarth C."/>
            <person name="Imamovic A."/>
            <person name="Ireland A."/>
            <person name="Larimer J."/>
            <person name="McCowan C."/>
            <person name="Murphy C."/>
            <person name="Pearson M."/>
            <person name="Poon T.W."/>
            <person name="Priest M."/>
            <person name="Roberts A."/>
            <person name="Saif S."/>
            <person name="Shea T."/>
            <person name="Sisk P."/>
            <person name="Sykes S."/>
            <person name="Wortman J."/>
            <person name="Nusbaum C."/>
            <person name="Birren B."/>
        </authorList>
    </citation>
    <scope>NUCLEOTIDE SEQUENCE [LARGE SCALE GENOMIC DNA]</scope>
    <source>
        <strain evidence="2 3">MS-1</strain>
    </source>
</reference>
<protein>
    <submittedName>
        <fullName evidence="2">Uncharacterized protein</fullName>
    </submittedName>
</protein>
<dbReference type="Proteomes" id="UP000033035">
    <property type="component" value="Unassembled WGS sequence"/>
</dbReference>
<dbReference type="RefSeq" id="WP_167331499.1">
    <property type="nucleotide sequence ID" value="NZ_AUAE01000017.1"/>
</dbReference>
<keyword evidence="1" id="KW-0812">Transmembrane</keyword>
<dbReference type="EMBL" id="AQHW01000016">
    <property type="protein sequence ID" value="KKB54481.1"/>
    <property type="molecule type" value="Genomic_DNA"/>
</dbReference>
<comment type="caution">
    <text evidence="2">The sequence shown here is derived from an EMBL/GenBank/DDBJ whole genome shotgun (WGS) entry which is preliminary data.</text>
</comment>
<gene>
    <name evidence="2" type="ORF">HMPREF1536_03401</name>
</gene>
<evidence type="ECO:0000313" key="2">
    <source>
        <dbReference type="EMBL" id="KKB54481.1"/>
    </source>
</evidence>
<dbReference type="PATRIC" id="fig|1203610.3.peg.3466"/>